<feature type="signal peptide" evidence="2">
    <location>
        <begin position="1"/>
        <end position="23"/>
    </location>
</feature>
<feature type="transmembrane region" description="Helical" evidence="1">
    <location>
        <begin position="285"/>
        <end position="305"/>
    </location>
</feature>
<protein>
    <submittedName>
        <fullName evidence="3">Uncharacterized protein</fullName>
    </submittedName>
</protein>
<evidence type="ECO:0000256" key="1">
    <source>
        <dbReference type="SAM" id="Phobius"/>
    </source>
</evidence>
<gene>
    <name evidence="3" type="ORF">TrST_g9563</name>
</gene>
<feature type="transmembrane region" description="Helical" evidence="1">
    <location>
        <begin position="239"/>
        <end position="256"/>
    </location>
</feature>
<keyword evidence="1" id="KW-1133">Transmembrane helix</keyword>
<comment type="caution">
    <text evidence="3">The sequence shown here is derived from an EMBL/GenBank/DDBJ whole genome shotgun (WGS) entry which is preliminary data.</text>
</comment>
<dbReference type="EMBL" id="BRXY01000444">
    <property type="protein sequence ID" value="GMH95437.1"/>
    <property type="molecule type" value="Genomic_DNA"/>
</dbReference>
<keyword evidence="4" id="KW-1185">Reference proteome</keyword>
<keyword evidence="1" id="KW-0472">Membrane</keyword>
<evidence type="ECO:0000256" key="2">
    <source>
        <dbReference type="SAM" id="SignalP"/>
    </source>
</evidence>
<dbReference type="OrthoDB" id="200141at2759"/>
<organism evidence="3 4">
    <name type="scientific">Triparma strigata</name>
    <dbReference type="NCBI Taxonomy" id="1606541"/>
    <lineage>
        <taxon>Eukaryota</taxon>
        <taxon>Sar</taxon>
        <taxon>Stramenopiles</taxon>
        <taxon>Ochrophyta</taxon>
        <taxon>Bolidophyceae</taxon>
        <taxon>Parmales</taxon>
        <taxon>Triparmaceae</taxon>
        <taxon>Triparma</taxon>
    </lineage>
</organism>
<reference evidence="4" key="1">
    <citation type="journal article" date="2023" name="Commun. Biol.">
        <title>Genome analysis of Parmales, the sister group of diatoms, reveals the evolutionary specialization of diatoms from phago-mixotrophs to photoautotrophs.</title>
        <authorList>
            <person name="Ban H."/>
            <person name="Sato S."/>
            <person name="Yoshikawa S."/>
            <person name="Yamada K."/>
            <person name="Nakamura Y."/>
            <person name="Ichinomiya M."/>
            <person name="Sato N."/>
            <person name="Blanc-Mathieu R."/>
            <person name="Endo H."/>
            <person name="Kuwata A."/>
            <person name="Ogata H."/>
        </authorList>
    </citation>
    <scope>NUCLEOTIDE SEQUENCE [LARGE SCALE GENOMIC DNA]</scope>
    <source>
        <strain evidence="4">NIES 3701</strain>
    </source>
</reference>
<dbReference type="AlphaFoldDB" id="A0A9W7BXB7"/>
<evidence type="ECO:0000313" key="4">
    <source>
        <dbReference type="Proteomes" id="UP001165085"/>
    </source>
</evidence>
<proteinExistence type="predicted"/>
<feature type="transmembrane region" description="Helical" evidence="1">
    <location>
        <begin position="163"/>
        <end position="182"/>
    </location>
</feature>
<dbReference type="Proteomes" id="UP001165085">
    <property type="component" value="Unassembled WGS sequence"/>
</dbReference>
<feature type="chain" id="PRO_5040865405" evidence="2">
    <location>
        <begin position="24"/>
        <end position="568"/>
    </location>
</feature>
<accession>A0A9W7BXB7</accession>
<keyword evidence="2" id="KW-0732">Signal</keyword>
<sequence length="568" mass="64147">MLIRDRWLILLLVAASTAERAHGSAPLEPTFVQQKDAKVVHNKDRSGGYGSSTFTSTTDYTLRSPNTNFTPYEIRGTAVDIAVDDRKERKPYEGILMGIRLTQEQSNIYQRALFHYSIRSGFIGLISSTVTSALTLILSSSSSEKKLSIYLVSNHLKSINKRILHLSLLLTVSVIETVWLYIHTLRTVHRVKFNILKGDGGFSSAASRAFIIEQLKHTLLNLPRPLRPALGAIPSRRKTYLTTTIVWMLLTPIWAVKNVYTFLNRFNNGLGNLLTIVASKSLPTIVARSYLPFVAVPGWALWNYFKAKKVMTEMMCFSLGGQIGVDIIRDCLFELERRVNDSGRIGRWRFREKQENFQSLSQNVKVAIVRACCISILTYSCVTPIPVITGDNNRPTHLRRHAALEAMLEGANQMTGYVCDGLDDLDSVDVFVKDVLPSLTRVEQVAVIKVLALGLVINGSVSIKDKIIFARALRACGETELNSIDLDRIEKEFRRGNLTAEVFRDTFKDEEEQAYVSDNFEKLKERGRGGRRQLIGKRAGFKLKRIGQRAEANAIRGREYVRMFLLRR</sequence>
<name>A0A9W7BXB7_9STRA</name>
<keyword evidence="1" id="KW-0812">Transmembrane</keyword>
<evidence type="ECO:0000313" key="3">
    <source>
        <dbReference type="EMBL" id="GMH95437.1"/>
    </source>
</evidence>